<evidence type="ECO:0000313" key="1">
    <source>
        <dbReference type="EMBL" id="MBP2383198.1"/>
    </source>
</evidence>
<dbReference type="Proteomes" id="UP001519290">
    <property type="component" value="Unassembled WGS sequence"/>
</dbReference>
<reference evidence="1 2" key="1">
    <citation type="submission" date="2021-03" db="EMBL/GenBank/DDBJ databases">
        <title>Sequencing the genomes of 1000 actinobacteria strains.</title>
        <authorList>
            <person name="Klenk H.-P."/>
        </authorList>
    </citation>
    <scope>NUCLEOTIDE SEQUENCE [LARGE SCALE GENOMIC DNA]</scope>
    <source>
        <strain evidence="1 2">DSM 14566</strain>
    </source>
</reference>
<sequence length="137" mass="15167">MIDIDVARRLQDSGLRWAPAEGDLFTIDTELLREEAFMLSSMVVEPAVGRAGEHVFRFNGTTEWALDSVEQHEAIWIPREDQLRTALGPAFRSLHREGDGVFVVTLQATADGEERQLRAPHAEDAYAGALLVHLTGG</sequence>
<proteinExistence type="predicted"/>
<organism evidence="1 2">
    <name type="scientific">Brachybacterium sacelli</name>
    <dbReference type="NCBI Taxonomy" id="173364"/>
    <lineage>
        <taxon>Bacteria</taxon>
        <taxon>Bacillati</taxon>
        <taxon>Actinomycetota</taxon>
        <taxon>Actinomycetes</taxon>
        <taxon>Micrococcales</taxon>
        <taxon>Dermabacteraceae</taxon>
        <taxon>Brachybacterium</taxon>
    </lineage>
</organism>
<dbReference type="RefSeq" id="WP_209903832.1">
    <property type="nucleotide sequence ID" value="NZ_BAAAJW010000005.1"/>
</dbReference>
<keyword evidence="2" id="KW-1185">Reference proteome</keyword>
<evidence type="ECO:0000313" key="2">
    <source>
        <dbReference type="Proteomes" id="UP001519290"/>
    </source>
</evidence>
<accession>A0ABS4X4N3</accession>
<name>A0ABS4X4N3_9MICO</name>
<dbReference type="EMBL" id="JAGIOD010000002">
    <property type="protein sequence ID" value="MBP2383198.1"/>
    <property type="molecule type" value="Genomic_DNA"/>
</dbReference>
<gene>
    <name evidence="1" type="ORF">JOF43_003187</name>
</gene>
<comment type="caution">
    <text evidence="1">The sequence shown here is derived from an EMBL/GenBank/DDBJ whole genome shotgun (WGS) entry which is preliminary data.</text>
</comment>
<protein>
    <recommendedName>
        <fullName evidence="3">Pilus assembly protein CpaE</fullName>
    </recommendedName>
</protein>
<evidence type="ECO:0008006" key="3">
    <source>
        <dbReference type="Google" id="ProtNLM"/>
    </source>
</evidence>